<comment type="caution">
    <text evidence="2">The sequence shown here is derived from an EMBL/GenBank/DDBJ whole genome shotgun (WGS) entry which is preliminary data.</text>
</comment>
<dbReference type="EMBL" id="QPFP01000038">
    <property type="protein sequence ID" value="TEB27698.1"/>
    <property type="molecule type" value="Genomic_DNA"/>
</dbReference>
<keyword evidence="1" id="KW-0812">Transmembrane</keyword>
<reference evidence="2 3" key="1">
    <citation type="journal article" date="2019" name="Nat. Ecol. Evol.">
        <title>Megaphylogeny resolves global patterns of mushroom evolution.</title>
        <authorList>
            <person name="Varga T."/>
            <person name="Krizsan K."/>
            <person name="Foldi C."/>
            <person name="Dima B."/>
            <person name="Sanchez-Garcia M."/>
            <person name="Sanchez-Ramirez S."/>
            <person name="Szollosi G.J."/>
            <person name="Szarkandi J.G."/>
            <person name="Papp V."/>
            <person name="Albert L."/>
            <person name="Andreopoulos W."/>
            <person name="Angelini C."/>
            <person name="Antonin V."/>
            <person name="Barry K.W."/>
            <person name="Bougher N.L."/>
            <person name="Buchanan P."/>
            <person name="Buyck B."/>
            <person name="Bense V."/>
            <person name="Catcheside P."/>
            <person name="Chovatia M."/>
            <person name="Cooper J."/>
            <person name="Damon W."/>
            <person name="Desjardin D."/>
            <person name="Finy P."/>
            <person name="Geml J."/>
            <person name="Haridas S."/>
            <person name="Hughes K."/>
            <person name="Justo A."/>
            <person name="Karasinski D."/>
            <person name="Kautmanova I."/>
            <person name="Kiss B."/>
            <person name="Kocsube S."/>
            <person name="Kotiranta H."/>
            <person name="LaButti K.M."/>
            <person name="Lechner B.E."/>
            <person name="Liimatainen K."/>
            <person name="Lipzen A."/>
            <person name="Lukacs Z."/>
            <person name="Mihaltcheva S."/>
            <person name="Morgado L.N."/>
            <person name="Niskanen T."/>
            <person name="Noordeloos M.E."/>
            <person name="Ohm R.A."/>
            <person name="Ortiz-Santana B."/>
            <person name="Ovrebo C."/>
            <person name="Racz N."/>
            <person name="Riley R."/>
            <person name="Savchenko A."/>
            <person name="Shiryaev A."/>
            <person name="Soop K."/>
            <person name="Spirin V."/>
            <person name="Szebenyi C."/>
            <person name="Tomsovsky M."/>
            <person name="Tulloss R.E."/>
            <person name="Uehling J."/>
            <person name="Grigoriev I.V."/>
            <person name="Vagvolgyi C."/>
            <person name="Papp T."/>
            <person name="Martin F.M."/>
            <person name="Miettinen O."/>
            <person name="Hibbett D.S."/>
            <person name="Nagy L.G."/>
        </authorList>
    </citation>
    <scope>NUCLEOTIDE SEQUENCE [LARGE SCALE GENOMIC DNA]</scope>
    <source>
        <strain evidence="2 3">FP101781</strain>
    </source>
</reference>
<name>A0A4Y7T177_COPMI</name>
<gene>
    <name evidence="2" type="ORF">FA13DRAFT_1712414</name>
</gene>
<organism evidence="2 3">
    <name type="scientific">Coprinellus micaceus</name>
    <name type="common">Glistening ink-cap mushroom</name>
    <name type="synonym">Coprinus micaceus</name>
    <dbReference type="NCBI Taxonomy" id="71717"/>
    <lineage>
        <taxon>Eukaryota</taxon>
        <taxon>Fungi</taxon>
        <taxon>Dikarya</taxon>
        <taxon>Basidiomycota</taxon>
        <taxon>Agaricomycotina</taxon>
        <taxon>Agaricomycetes</taxon>
        <taxon>Agaricomycetidae</taxon>
        <taxon>Agaricales</taxon>
        <taxon>Agaricineae</taxon>
        <taxon>Psathyrellaceae</taxon>
        <taxon>Coprinellus</taxon>
    </lineage>
</organism>
<evidence type="ECO:0000313" key="3">
    <source>
        <dbReference type="Proteomes" id="UP000298030"/>
    </source>
</evidence>
<protein>
    <submittedName>
        <fullName evidence="2">Uncharacterized protein</fullName>
    </submittedName>
</protein>
<evidence type="ECO:0000313" key="2">
    <source>
        <dbReference type="EMBL" id="TEB27698.1"/>
    </source>
</evidence>
<proteinExistence type="predicted"/>
<dbReference type="Proteomes" id="UP000298030">
    <property type="component" value="Unassembled WGS sequence"/>
</dbReference>
<dbReference type="AlphaFoldDB" id="A0A4Y7T177"/>
<evidence type="ECO:0000256" key="1">
    <source>
        <dbReference type="SAM" id="Phobius"/>
    </source>
</evidence>
<keyword evidence="1" id="KW-1133">Transmembrane helix</keyword>
<keyword evidence="3" id="KW-1185">Reference proteome</keyword>
<feature type="transmembrane region" description="Helical" evidence="1">
    <location>
        <begin position="124"/>
        <end position="149"/>
    </location>
</feature>
<sequence length="237" mass="25857">MSVAEGAYVAQPLQFDVARGIAGFARLARTGVLTHDIQWALKRSQEPLLPEPIRRRGNNSVPIPPAMAADLLKESWFCAYGPYVRRLGGDDNALNLTNILKPILADPLHLSPRGLPSLDRWNQVLLVLIYAFYVGGVVIVIVLATLSLAKRQASSNLEPGESTGCYDIGAPPLLAGIWYGLVSDISLCVSIRVCGGIRLGLAPERKNHTEDTDQTRQGFIPILCPHTRFTCLHEPSL</sequence>
<accession>A0A4Y7T177</accession>
<keyword evidence="1" id="KW-0472">Membrane</keyword>